<reference evidence="2 3" key="1">
    <citation type="submission" date="2020-08" db="EMBL/GenBank/DDBJ databases">
        <title>Genomic Encyclopedia of Type Strains, Phase IV (KMG-IV): sequencing the most valuable type-strain genomes for metagenomic binning, comparative biology and taxonomic classification.</title>
        <authorList>
            <person name="Goeker M."/>
        </authorList>
    </citation>
    <scope>NUCLEOTIDE SEQUENCE [LARGE SCALE GENOMIC DNA]</scope>
    <source>
        <strain evidence="2 3">DSM 26723</strain>
    </source>
</reference>
<keyword evidence="3" id="KW-1185">Reference proteome</keyword>
<dbReference type="AlphaFoldDB" id="A0A841HU49"/>
<sequence>MSHRIVARLCVVLAASAISSVLPASAASAAEAPSDVVARLYSDFSSEVVVEKPDQRSMRTVPPKAWKKYFTKEVVRLRARVWDCEEVNGVCMIEVSPIWYSADPGCVTVRIQAGSVESVVIATLQYPVDAVGSGKAQLEYRLIRVGRHWKIDDIAYPDGSTLRQWLIEGAEE</sequence>
<name>A0A841HU49_9GAMM</name>
<evidence type="ECO:0000313" key="2">
    <source>
        <dbReference type="EMBL" id="MBB6096164.1"/>
    </source>
</evidence>
<dbReference type="Proteomes" id="UP000588068">
    <property type="component" value="Unassembled WGS sequence"/>
</dbReference>
<proteinExistence type="predicted"/>
<protein>
    <recommendedName>
        <fullName evidence="4">DUF3828 domain-containing protein</fullName>
    </recommendedName>
</protein>
<gene>
    <name evidence="2" type="ORF">HNQ60_005055</name>
</gene>
<evidence type="ECO:0000313" key="3">
    <source>
        <dbReference type="Proteomes" id="UP000588068"/>
    </source>
</evidence>
<feature type="chain" id="PRO_5032446039" description="DUF3828 domain-containing protein" evidence="1">
    <location>
        <begin position="27"/>
        <end position="172"/>
    </location>
</feature>
<accession>A0A841HU49</accession>
<evidence type="ECO:0008006" key="4">
    <source>
        <dbReference type="Google" id="ProtNLM"/>
    </source>
</evidence>
<feature type="signal peptide" evidence="1">
    <location>
        <begin position="1"/>
        <end position="26"/>
    </location>
</feature>
<organism evidence="2 3">
    <name type="scientific">Povalibacter uvarum</name>
    <dbReference type="NCBI Taxonomy" id="732238"/>
    <lineage>
        <taxon>Bacteria</taxon>
        <taxon>Pseudomonadati</taxon>
        <taxon>Pseudomonadota</taxon>
        <taxon>Gammaproteobacteria</taxon>
        <taxon>Steroidobacterales</taxon>
        <taxon>Steroidobacteraceae</taxon>
        <taxon>Povalibacter</taxon>
    </lineage>
</organism>
<keyword evidence="1" id="KW-0732">Signal</keyword>
<evidence type="ECO:0000256" key="1">
    <source>
        <dbReference type="SAM" id="SignalP"/>
    </source>
</evidence>
<dbReference type="EMBL" id="JACHHZ010000006">
    <property type="protein sequence ID" value="MBB6096164.1"/>
    <property type="molecule type" value="Genomic_DNA"/>
</dbReference>
<comment type="caution">
    <text evidence="2">The sequence shown here is derived from an EMBL/GenBank/DDBJ whole genome shotgun (WGS) entry which is preliminary data.</text>
</comment>
<dbReference type="RefSeq" id="WP_184335534.1">
    <property type="nucleotide sequence ID" value="NZ_JACHHZ010000006.1"/>
</dbReference>